<sequence length="434" mass="46215">MKCRVRRDRASGACTLAVNPTRGEMPDLALAQVLLSGRYVDYLVPFTYEGDLREARFYYDLTGATPLGRVLRHGMAAERYAGVLQAIGDVARVCAEERAVLQTVLWHQDYLYFAGDDTVPRMIQVPIVDGPRFDASPLSLLFRLSKVDTGAFGHPEWSRSVETFVRTNKEFDADAYHAMLASILPAGRFRTLPGGDGASAESSGSEARSQVGAGTGPSGTDPTGDHAGESHGDEDEYYSETILKLPEEGAATEAPSGYRALEPDDNPGIRLSDEGNDGDTVLGMSPHPDRDICGAGEASGVSGDEGPASLNMSRRPRFRVTRIRDGYRVNCSQNTATIGRSAQADIHMGGNMNVSRIHAQIRRLPGGGFEITDRHSSNGTRVSGRLLAPGETAPVGPSGAFSLADSDFIIEELDCEGATGSWSGSPSSGLGSGV</sequence>
<name>A0A0F4KV30_9BIFI</name>
<accession>A0A0F4KV30</accession>
<keyword evidence="1" id="KW-0597">Phosphoprotein</keyword>
<dbReference type="SUPFAM" id="SSF49879">
    <property type="entry name" value="SMAD/FHA domain"/>
    <property type="match status" value="1"/>
</dbReference>
<feature type="domain" description="FHA" evidence="3">
    <location>
        <begin position="336"/>
        <end position="387"/>
    </location>
</feature>
<comment type="caution">
    <text evidence="4">The sequence shown here is derived from an EMBL/GenBank/DDBJ whole genome shotgun (WGS) entry which is preliminary data.</text>
</comment>
<dbReference type="SMART" id="SM00240">
    <property type="entry name" value="FHA"/>
    <property type="match status" value="1"/>
</dbReference>
<evidence type="ECO:0000259" key="3">
    <source>
        <dbReference type="PROSITE" id="PS50006"/>
    </source>
</evidence>
<dbReference type="EMBL" id="JWMF01000009">
    <property type="protein sequence ID" value="KJY49071.1"/>
    <property type="molecule type" value="Genomic_DNA"/>
</dbReference>
<feature type="compositionally biased region" description="Low complexity" evidence="2">
    <location>
        <begin position="198"/>
        <end position="207"/>
    </location>
</feature>
<dbReference type="Gene3D" id="2.60.200.20">
    <property type="match status" value="1"/>
</dbReference>
<dbReference type="CDD" id="cd00060">
    <property type="entry name" value="FHA"/>
    <property type="match status" value="1"/>
</dbReference>
<feature type="region of interest" description="Disordered" evidence="2">
    <location>
        <begin position="369"/>
        <end position="393"/>
    </location>
</feature>
<dbReference type="Proteomes" id="UP000033567">
    <property type="component" value="Unassembled WGS sequence"/>
</dbReference>
<evidence type="ECO:0000256" key="1">
    <source>
        <dbReference type="ARBA" id="ARBA00022553"/>
    </source>
</evidence>
<evidence type="ECO:0000313" key="5">
    <source>
        <dbReference type="Proteomes" id="UP000033567"/>
    </source>
</evidence>
<gene>
    <name evidence="4" type="ORF">JF70_16350</name>
</gene>
<feature type="region of interest" description="Disordered" evidence="2">
    <location>
        <begin position="194"/>
        <end position="236"/>
    </location>
</feature>
<dbReference type="InterPro" id="IPR000253">
    <property type="entry name" value="FHA_dom"/>
</dbReference>
<dbReference type="InterPro" id="IPR008984">
    <property type="entry name" value="SMAD_FHA_dom_sf"/>
</dbReference>
<evidence type="ECO:0000256" key="2">
    <source>
        <dbReference type="SAM" id="MobiDB-lite"/>
    </source>
</evidence>
<protein>
    <recommendedName>
        <fullName evidence="3">FHA domain-containing protein</fullName>
    </recommendedName>
</protein>
<feature type="region of interest" description="Disordered" evidence="2">
    <location>
        <begin position="249"/>
        <end position="276"/>
    </location>
</feature>
<reference evidence="4 5" key="1">
    <citation type="submission" date="2014-12" db="EMBL/GenBank/DDBJ databases">
        <title>Comparative genomics of the lactic acid bacteria isolated from the honey bee gut.</title>
        <authorList>
            <person name="Ellegaard K.M."/>
            <person name="Tamarit D."/>
            <person name="Javelind E."/>
            <person name="Olofsson T."/>
            <person name="Andersson S.G."/>
            <person name="Vasquez A."/>
        </authorList>
    </citation>
    <scope>NUCLEOTIDE SEQUENCE [LARGE SCALE GENOMIC DNA]</scope>
    <source>
        <strain evidence="4 5">Bin7</strain>
    </source>
</reference>
<organism evidence="4 5">
    <name type="scientific">Bifidobacterium mellis</name>
    <dbReference type="NCBI Taxonomy" id="1293823"/>
    <lineage>
        <taxon>Bacteria</taxon>
        <taxon>Bacillati</taxon>
        <taxon>Actinomycetota</taxon>
        <taxon>Actinomycetes</taxon>
        <taxon>Bifidobacteriales</taxon>
        <taxon>Bifidobacteriaceae</taxon>
        <taxon>Bifidobacterium</taxon>
    </lineage>
</organism>
<keyword evidence="5" id="KW-1185">Reference proteome</keyword>
<dbReference type="PATRIC" id="fig|1684.5.peg.1723"/>
<proteinExistence type="predicted"/>
<dbReference type="PROSITE" id="PS50006">
    <property type="entry name" value="FHA_DOMAIN"/>
    <property type="match status" value="1"/>
</dbReference>
<dbReference type="AlphaFoldDB" id="A0A0F4KV30"/>
<evidence type="ECO:0000313" key="4">
    <source>
        <dbReference type="EMBL" id="KJY49071.1"/>
    </source>
</evidence>
<dbReference type="Pfam" id="PF00498">
    <property type="entry name" value="FHA"/>
    <property type="match status" value="1"/>
</dbReference>